<gene>
    <name evidence="1" type="ORF">SAMN05192563_10669</name>
</gene>
<organism evidence="1 2">
    <name type="scientific">Paraburkholderia aspalathi</name>
    <dbReference type="NCBI Taxonomy" id="1324617"/>
    <lineage>
        <taxon>Bacteria</taxon>
        <taxon>Pseudomonadati</taxon>
        <taxon>Pseudomonadota</taxon>
        <taxon>Betaproteobacteria</taxon>
        <taxon>Burkholderiales</taxon>
        <taxon>Burkholderiaceae</taxon>
        <taxon>Paraburkholderia</taxon>
    </lineage>
</organism>
<dbReference type="EMBL" id="FPBH01000066">
    <property type="protein sequence ID" value="SFU26720.1"/>
    <property type="molecule type" value="Genomic_DNA"/>
</dbReference>
<dbReference type="Proteomes" id="UP000198844">
    <property type="component" value="Unassembled WGS sequence"/>
</dbReference>
<evidence type="ECO:0000313" key="1">
    <source>
        <dbReference type="EMBL" id="SFU26720.1"/>
    </source>
</evidence>
<accession>A0A1I7ES38</accession>
<reference evidence="1 2" key="1">
    <citation type="submission" date="2016-10" db="EMBL/GenBank/DDBJ databases">
        <authorList>
            <person name="de Groot N.N."/>
        </authorList>
    </citation>
    <scope>NUCLEOTIDE SEQUENCE [LARGE SCALE GENOMIC DNA]</scope>
    <source>
        <strain evidence="1 2">LMG 27731</strain>
    </source>
</reference>
<dbReference type="AlphaFoldDB" id="A0A1I7ES38"/>
<evidence type="ECO:0000313" key="2">
    <source>
        <dbReference type="Proteomes" id="UP000198844"/>
    </source>
</evidence>
<dbReference type="OrthoDB" id="9010139at2"/>
<sequence length="98" mass="10952">MNEINEPLNHMRRLVTANTKTISILGARAMVLGKFFDAVLPQLKNSQHEDIARSFREGIEDTMSRMDDVPLPAEYHSALLQLTNSILAALDQKSAACR</sequence>
<protein>
    <submittedName>
        <fullName evidence="1">Uncharacterized protein</fullName>
    </submittedName>
</protein>
<dbReference type="RefSeq" id="WP_093647707.1">
    <property type="nucleotide sequence ID" value="NZ_FPBH01000066.1"/>
</dbReference>
<proteinExistence type="predicted"/>
<name>A0A1I7ES38_9BURK</name>